<dbReference type="GO" id="GO:0030170">
    <property type="term" value="F:pyridoxal phosphate binding"/>
    <property type="evidence" value="ECO:0007669"/>
    <property type="project" value="InterPro"/>
</dbReference>
<dbReference type="PANTHER" id="PTHR11808">
    <property type="entry name" value="TRANS-SULFURATION ENZYME FAMILY MEMBER"/>
    <property type="match status" value="1"/>
</dbReference>
<keyword evidence="3 4" id="KW-0663">Pyridoxal phosphate</keyword>
<dbReference type="GO" id="GO:0005737">
    <property type="term" value="C:cytoplasm"/>
    <property type="evidence" value="ECO:0007669"/>
    <property type="project" value="TreeGrafter"/>
</dbReference>
<evidence type="ECO:0000256" key="5">
    <source>
        <dbReference type="RuleBase" id="RU362118"/>
    </source>
</evidence>
<feature type="modified residue" description="N6-(pyridoxal phosphate)lysine" evidence="4">
    <location>
        <position position="208"/>
    </location>
</feature>
<dbReference type="GO" id="GO:0009086">
    <property type="term" value="P:methionine biosynthetic process"/>
    <property type="evidence" value="ECO:0007669"/>
    <property type="project" value="UniProtKB-ARBA"/>
</dbReference>
<dbReference type="Gene3D" id="3.40.640.10">
    <property type="entry name" value="Type I PLP-dependent aspartate aminotransferase-like (Major domain)"/>
    <property type="match status" value="1"/>
</dbReference>
<dbReference type="Proteomes" id="UP000440004">
    <property type="component" value="Unassembled WGS sequence"/>
</dbReference>
<dbReference type="GO" id="GO:0019346">
    <property type="term" value="P:transsulfuration"/>
    <property type="evidence" value="ECO:0007669"/>
    <property type="project" value="InterPro"/>
</dbReference>
<evidence type="ECO:0000313" key="6">
    <source>
        <dbReference type="EMBL" id="MPW26875.1"/>
    </source>
</evidence>
<dbReference type="PIRSF" id="PIRSF001434">
    <property type="entry name" value="CGS"/>
    <property type="match status" value="1"/>
</dbReference>
<dbReference type="PROSITE" id="PS00868">
    <property type="entry name" value="CYS_MET_METAB_PP"/>
    <property type="match status" value="1"/>
</dbReference>
<name>A0A6A7KBZ0_9FIRM</name>
<keyword evidence="6" id="KW-0032">Aminotransferase</keyword>
<dbReference type="RefSeq" id="WP_152805984.1">
    <property type="nucleotide sequence ID" value="NZ_WHNX01000030.1"/>
</dbReference>
<accession>A0A6A7KBZ0</accession>
<protein>
    <submittedName>
        <fullName evidence="6">Aminotransferase class V-fold PLP-dependent enzyme</fullName>
    </submittedName>
</protein>
<keyword evidence="7" id="KW-1185">Reference proteome</keyword>
<comment type="similarity">
    <text evidence="2 5">Belongs to the trans-sulfuration enzymes family.</text>
</comment>
<dbReference type="GO" id="GO:0008483">
    <property type="term" value="F:transaminase activity"/>
    <property type="evidence" value="ECO:0007669"/>
    <property type="project" value="UniProtKB-KW"/>
</dbReference>
<sequence length="390" mass="43523">MKNKCKNIDNVKKRSIDTKVVHGNKSFDEKTGAISFPIYQSATFRHPSLTETTGYDYSRLQNPTREEVECIVANLENGKHGFAFSSGMAAVSTVLTLFNSHDHIIVSEDLYGGTYRAFEEIYRKYGITFSYIDTSSLKNTEEAIQENTAAIFVETPSNPMMRITDIRGISHLARNKNVMLIVDNTFLTPYSQRPLELGADVIIHSGTKYLGGHNDTLAGFIVANNDELADKIKLIQKTEGAVLSPFDSWLVIRGIKTLGIRLERQQSNALKIAKWLENHHNVEQVYYIGLESHPGYEINRSQSTGSGAMISFSVKDSSLVDSILKKIKLIIYAESLGGVESLITYPVMQTHAAIPVEIRDKLGVTDKLLRLSVGIENVEDLIEDLKQAME</sequence>
<dbReference type="FunFam" id="3.40.640.10:FF:000009">
    <property type="entry name" value="Cystathionine gamma-synthase homolog"/>
    <property type="match status" value="1"/>
</dbReference>
<evidence type="ECO:0000256" key="2">
    <source>
        <dbReference type="ARBA" id="ARBA00009077"/>
    </source>
</evidence>
<organism evidence="6 7">
    <name type="scientific">Alkalibaculum sporogenes</name>
    <dbReference type="NCBI Taxonomy" id="2655001"/>
    <lineage>
        <taxon>Bacteria</taxon>
        <taxon>Bacillati</taxon>
        <taxon>Bacillota</taxon>
        <taxon>Clostridia</taxon>
        <taxon>Eubacteriales</taxon>
        <taxon>Eubacteriaceae</taxon>
        <taxon>Alkalibaculum</taxon>
    </lineage>
</organism>
<dbReference type="Gene3D" id="3.90.1150.10">
    <property type="entry name" value="Aspartate Aminotransferase, domain 1"/>
    <property type="match status" value="1"/>
</dbReference>
<dbReference type="PANTHER" id="PTHR11808:SF90">
    <property type="entry name" value="CYSTATHIONINE GAMMA-SYNTHASE"/>
    <property type="match status" value="1"/>
</dbReference>
<proteinExistence type="inferred from homology"/>
<gene>
    <name evidence="6" type="ORF">GC105_13900</name>
</gene>
<dbReference type="SUPFAM" id="SSF53383">
    <property type="entry name" value="PLP-dependent transferases"/>
    <property type="match status" value="1"/>
</dbReference>
<evidence type="ECO:0000256" key="4">
    <source>
        <dbReference type="PIRSR" id="PIRSR001434-2"/>
    </source>
</evidence>
<dbReference type="InterPro" id="IPR000277">
    <property type="entry name" value="Cys/Met-Metab_PyrdxlP-dep_enz"/>
</dbReference>
<dbReference type="InterPro" id="IPR054542">
    <property type="entry name" value="Cys_met_metab_PP"/>
</dbReference>
<dbReference type="FunFam" id="3.90.1150.10:FF:000033">
    <property type="entry name" value="Cystathionine gamma-synthase"/>
    <property type="match status" value="1"/>
</dbReference>
<evidence type="ECO:0000256" key="1">
    <source>
        <dbReference type="ARBA" id="ARBA00001933"/>
    </source>
</evidence>
<dbReference type="AlphaFoldDB" id="A0A6A7KBZ0"/>
<dbReference type="InterPro" id="IPR015422">
    <property type="entry name" value="PyrdxlP-dep_Trfase_small"/>
</dbReference>
<comment type="cofactor">
    <cofactor evidence="1 5">
        <name>pyridoxal 5'-phosphate</name>
        <dbReference type="ChEBI" id="CHEBI:597326"/>
    </cofactor>
</comment>
<dbReference type="InterPro" id="IPR015421">
    <property type="entry name" value="PyrdxlP-dep_Trfase_major"/>
</dbReference>
<evidence type="ECO:0000256" key="3">
    <source>
        <dbReference type="ARBA" id="ARBA00022898"/>
    </source>
</evidence>
<dbReference type="InterPro" id="IPR015424">
    <property type="entry name" value="PyrdxlP-dep_Trfase"/>
</dbReference>
<comment type="caution">
    <text evidence="6">The sequence shown here is derived from an EMBL/GenBank/DDBJ whole genome shotgun (WGS) entry which is preliminary data.</text>
</comment>
<dbReference type="EMBL" id="WHNX01000030">
    <property type="protein sequence ID" value="MPW26875.1"/>
    <property type="molecule type" value="Genomic_DNA"/>
</dbReference>
<reference evidence="6 7" key="1">
    <citation type="submission" date="2019-10" db="EMBL/GenBank/DDBJ databases">
        <title>Alkalibaculum tamaniensis sp.nov., a new alkaliphilic acetogen, isolated on methoxylated aromatics from a mud volcano.</title>
        <authorList>
            <person name="Khomyakova M.A."/>
            <person name="Merkel A.Y."/>
            <person name="Bonch-Osmolovskaya E.A."/>
            <person name="Slobodkin A.I."/>
        </authorList>
    </citation>
    <scope>NUCLEOTIDE SEQUENCE [LARGE SCALE GENOMIC DNA]</scope>
    <source>
        <strain evidence="6 7">M08DMB</strain>
    </source>
</reference>
<dbReference type="CDD" id="cd00614">
    <property type="entry name" value="CGS_like"/>
    <property type="match status" value="1"/>
</dbReference>
<keyword evidence="6" id="KW-0808">Transferase</keyword>
<evidence type="ECO:0000313" key="7">
    <source>
        <dbReference type="Proteomes" id="UP000440004"/>
    </source>
</evidence>
<dbReference type="Pfam" id="PF01053">
    <property type="entry name" value="Cys_Met_Meta_PP"/>
    <property type="match status" value="1"/>
</dbReference>
<dbReference type="GO" id="GO:0016846">
    <property type="term" value="F:carbon-sulfur lyase activity"/>
    <property type="evidence" value="ECO:0007669"/>
    <property type="project" value="TreeGrafter"/>
</dbReference>